<proteinExistence type="predicted"/>
<dbReference type="EMBL" id="JBHLTG010000005">
    <property type="protein sequence ID" value="MFC0680042.1"/>
    <property type="molecule type" value="Genomic_DNA"/>
</dbReference>
<dbReference type="RefSeq" id="WP_386671430.1">
    <property type="nucleotide sequence ID" value="NZ_JBHLTG010000005.1"/>
</dbReference>
<feature type="transmembrane region" description="Helical" evidence="1">
    <location>
        <begin position="34"/>
        <end position="57"/>
    </location>
</feature>
<keyword evidence="1" id="KW-0472">Membrane</keyword>
<name>A0ABV6RST0_9GAMM</name>
<keyword evidence="3" id="KW-1185">Reference proteome</keyword>
<feature type="transmembrane region" description="Helical" evidence="1">
    <location>
        <begin position="127"/>
        <end position="150"/>
    </location>
</feature>
<evidence type="ECO:0000313" key="2">
    <source>
        <dbReference type="EMBL" id="MFC0680042.1"/>
    </source>
</evidence>
<organism evidence="2 3">
    <name type="scientific">Lysobacter korlensis</name>
    <dbReference type="NCBI Taxonomy" id="553636"/>
    <lineage>
        <taxon>Bacteria</taxon>
        <taxon>Pseudomonadati</taxon>
        <taxon>Pseudomonadota</taxon>
        <taxon>Gammaproteobacteria</taxon>
        <taxon>Lysobacterales</taxon>
        <taxon>Lysobacteraceae</taxon>
        <taxon>Lysobacter</taxon>
    </lineage>
</organism>
<reference evidence="2 3" key="1">
    <citation type="submission" date="2024-09" db="EMBL/GenBank/DDBJ databases">
        <authorList>
            <person name="Sun Q."/>
            <person name="Mori K."/>
        </authorList>
    </citation>
    <scope>NUCLEOTIDE SEQUENCE [LARGE SCALE GENOMIC DNA]</scope>
    <source>
        <strain evidence="2 3">KCTC 23076</strain>
    </source>
</reference>
<accession>A0ABV6RST0</accession>
<feature type="transmembrane region" description="Helical" evidence="1">
    <location>
        <begin position="77"/>
        <end position="100"/>
    </location>
</feature>
<protein>
    <submittedName>
        <fullName evidence="2">ABC transporter permease subunit</fullName>
    </submittedName>
</protein>
<feature type="transmembrane region" description="Helical" evidence="1">
    <location>
        <begin position="199"/>
        <end position="223"/>
    </location>
</feature>
<feature type="transmembrane region" description="Helical" evidence="1">
    <location>
        <begin position="243"/>
        <end position="267"/>
    </location>
</feature>
<keyword evidence="1" id="KW-0812">Transmembrane</keyword>
<keyword evidence="1" id="KW-1133">Transmembrane helix</keyword>
<dbReference type="Proteomes" id="UP001589896">
    <property type="component" value="Unassembled WGS sequence"/>
</dbReference>
<sequence length="274" mass="27474">MSSATLHAPETRVRFGGVLRSEWIKARSVRPPMWTAAITVGAAALFAATVPLVTTVAPAEGADARSLLIENFGERPILQAMTFAFVLVQALIALIGVLLVSGERGSGLVNVTLAAVPKRTPVLLAKLLLSGIIGFALGVVAAAATVAVAQPALVGIGMGGDLWSATGAQVILGGAVSLGLLSVIATAIGSLFSNTAAAAGAVLSLILLAPGILGLLPVIGGYVSQALPSSAAMLLFQPADAVGWSTVLTGLLILLGWTAVSTGLAAVSWKRSDV</sequence>
<comment type="caution">
    <text evidence="2">The sequence shown here is derived from an EMBL/GenBank/DDBJ whole genome shotgun (WGS) entry which is preliminary data.</text>
</comment>
<gene>
    <name evidence="2" type="ORF">ACFFGH_19580</name>
</gene>
<evidence type="ECO:0000313" key="3">
    <source>
        <dbReference type="Proteomes" id="UP001589896"/>
    </source>
</evidence>
<evidence type="ECO:0000256" key="1">
    <source>
        <dbReference type="SAM" id="Phobius"/>
    </source>
</evidence>
<feature type="transmembrane region" description="Helical" evidence="1">
    <location>
        <begin position="170"/>
        <end position="192"/>
    </location>
</feature>